<dbReference type="EMBL" id="JARO02010529">
    <property type="protein sequence ID" value="KPP60624.1"/>
    <property type="molecule type" value="Genomic_DNA"/>
</dbReference>
<sequence>MWTDALLPDEPPLRSSLPQDRVVQDKATRRDSFSPTWGPVELQTHLFLPFIYVPSGVFDAEDDFESLWHLRMVKENKSLRSLLVRSTCSEPQEVQIREDVCGAVGACVTRSARVQVGCTFDEDSSPSLRECRQGQDDDFDWQLIRTYSWSQGTPDLLPGESSWI</sequence>
<proteinExistence type="predicted"/>
<accession>A0A0P7WC47</accession>
<feature type="region of interest" description="Disordered" evidence="1">
    <location>
        <begin position="1"/>
        <end position="34"/>
    </location>
</feature>
<feature type="compositionally biased region" description="Basic and acidic residues" evidence="1">
    <location>
        <begin position="22"/>
        <end position="32"/>
    </location>
</feature>
<dbReference type="AlphaFoldDB" id="A0A0P7WC47"/>
<evidence type="ECO:0000256" key="1">
    <source>
        <dbReference type="SAM" id="MobiDB-lite"/>
    </source>
</evidence>
<evidence type="ECO:0000313" key="2">
    <source>
        <dbReference type="EMBL" id="KPP60624.1"/>
    </source>
</evidence>
<dbReference type="Proteomes" id="UP000034805">
    <property type="component" value="Unassembled WGS sequence"/>
</dbReference>
<comment type="caution">
    <text evidence="2">The sequence shown here is derived from an EMBL/GenBank/DDBJ whole genome shotgun (WGS) entry which is preliminary data.</text>
</comment>
<name>A0A0P7WC47_SCLFO</name>
<reference evidence="2 3" key="1">
    <citation type="submission" date="2015-08" db="EMBL/GenBank/DDBJ databases">
        <title>The genome of the Asian arowana (Scleropages formosus).</title>
        <authorList>
            <person name="Tan M.H."/>
            <person name="Gan H.M."/>
            <person name="Croft L.J."/>
            <person name="Austin C.M."/>
        </authorList>
    </citation>
    <scope>NUCLEOTIDE SEQUENCE [LARGE SCALE GENOMIC DNA]</scope>
    <source>
        <strain evidence="2">Aro1</strain>
    </source>
</reference>
<gene>
    <name evidence="2" type="ORF">Z043_121360</name>
</gene>
<evidence type="ECO:0000313" key="3">
    <source>
        <dbReference type="Proteomes" id="UP000034805"/>
    </source>
</evidence>
<protein>
    <submittedName>
        <fullName evidence="2">Uncharacterized protein</fullName>
    </submittedName>
</protein>
<organism evidence="2 3">
    <name type="scientific">Scleropages formosus</name>
    <name type="common">Asian bonytongue</name>
    <name type="synonym">Osteoglossum formosum</name>
    <dbReference type="NCBI Taxonomy" id="113540"/>
    <lineage>
        <taxon>Eukaryota</taxon>
        <taxon>Metazoa</taxon>
        <taxon>Chordata</taxon>
        <taxon>Craniata</taxon>
        <taxon>Vertebrata</taxon>
        <taxon>Euteleostomi</taxon>
        <taxon>Actinopterygii</taxon>
        <taxon>Neopterygii</taxon>
        <taxon>Teleostei</taxon>
        <taxon>Osteoglossocephala</taxon>
        <taxon>Osteoglossomorpha</taxon>
        <taxon>Osteoglossiformes</taxon>
        <taxon>Osteoglossidae</taxon>
        <taxon>Scleropages</taxon>
    </lineage>
</organism>